<comment type="caution">
    <text evidence="4">The sequence shown here is derived from an EMBL/GenBank/DDBJ whole genome shotgun (WGS) entry which is preliminary data.</text>
</comment>
<reference evidence="4 5" key="1">
    <citation type="submission" date="2022-02" db="EMBL/GenBank/DDBJ databases">
        <authorList>
            <person name="Min J."/>
        </authorList>
    </citation>
    <scope>NUCLEOTIDE SEQUENCE [LARGE SCALE GENOMIC DNA]</scope>
    <source>
        <strain evidence="4 5">GR10-1</strain>
    </source>
</reference>
<evidence type="ECO:0000313" key="4">
    <source>
        <dbReference type="EMBL" id="MCH5599011.1"/>
    </source>
</evidence>
<evidence type="ECO:0000256" key="1">
    <source>
        <dbReference type="PROSITE-ProRule" id="PRU01360"/>
    </source>
</evidence>
<evidence type="ECO:0000313" key="5">
    <source>
        <dbReference type="Proteomes" id="UP001202248"/>
    </source>
</evidence>
<comment type="similarity">
    <text evidence="1">Belongs to the TonB-dependent receptor family.</text>
</comment>
<keyword evidence="1" id="KW-0813">Transport</keyword>
<sequence>MKILFYTMACILTVMYCSQGTVFAQDHQVTGTVVGNNKQLLQGVTVQLKNTSKTTITNEQGSFSINALATDTLQLSFVGYNPKELPINGLAIVSVQLEPSNTDLSEVVVVGYGSQQKRNLTGAISAVSGDVLKDRPIPNIGQGLQGVIPNLNITNSSGKLGQAPDFNVRGFGSINGGDPLFVVDGVPLNNPSELTRLNPQDVESISVLKDAASSAIYGGRAAFGVVLITTKSGKYNSGVTVQFSSNYSVKKITQLPEVITDPATVIKYRNLGYSSYYGTNMPGYTQQMIDYANQRSQDPSLPPYYLNPSDPTQYVYVGNTNWFDELYRATSPTWENNLSVGGGSDKVKYNLSLGYINQQGILEGKNDEWNRYSMRGKIEFKATKWLKFGNTTQIGRVVNEYPTYWNGPSRGDIYHDIGRNPSLNILKTLTEPGLRTVIA</sequence>
<dbReference type="Pfam" id="PF07715">
    <property type="entry name" value="Plug"/>
    <property type="match status" value="1"/>
</dbReference>
<dbReference type="SUPFAM" id="SSF56935">
    <property type="entry name" value="Porins"/>
    <property type="match status" value="1"/>
</dbReference>
<dbReference type="InterPro" id="IPR039426">
    <property type="entry name" value="TonB-dep_rcpt-like"/>
</dbReference>
<comment type="subcellular location">
    <subcellularLocation>
        <location evidence="1">Cell outer membrane</location>
        <topology evidence="1">Multi-pass membrane protein</topology>
    </subcellularLocation>
</comment>
<feature type="chain" id="PRO_5045445537" evidence="2">
    <location>
        <begin position="25"/>
        <end position="439"/>
    </location>
</feature>
<keyword evidence="1" id="KW-1134">Transmembrane beta strand</keyword>
<accession>A0ABS9SKV7</accession>
<proteinExistence type="inferred from homology"/>
<evidence type="ECO:0000259" key="3">
    <source>
        <dbReference type="Pfam" id="PF07715"/>
    </source>
</evidence>
<dbReference type="InterPro" id="IPR023997">
    <property type="entry name" value="TonB-dep_OMP_SusC/RagA_CS"/>
</dbReference>
<name>A0ABS9SKV7_9BACT</name>
<keyword evidence="1" id="KW-0472">Membrane</keyword>
<dbReference type="InterPro" id="IPR008969">
    <property type="entry name" value="CarboxyPept-like_regulatory"/>
</dbReference>
<organism evidence="4 5">
    <name type="scientific">Niabella ginsengisoli</name>
    <dbReference type="NCBI Taxonomy" id="522298"/>
    <lineage>
        <taxon>Bacteria</taxon>
        <taxon>Pseudomonadati</taxon>
        <taxon>Bacteroidota</taxon>
        <taxon>Chitinophagia</taxon>
        <taxon>Chitinophagales</taxon>
        <taxon>Chitinophagaceae</taxon>
        <taxon>Niabella</taxon>
    </lineage>
</organism>
<dbReference type="PROSITE" id="PS52016">
    <property type="entry name" value="TONB_DEPENDENT_REC_3"/>
    <property type="match status" value="1"/>
</dbReference>
<dbReference type="InterPro" id="IPR012910">
    <property type="entry name" value="Plug_dom"/>
</dbReference>
<keyword evidence="1" id="KW-0812">Transmembrane</keyword>
<keyword evidence="5" id="KW-1185">Reference proteome</keyword>
<dbReference type="Pfam" id="PF13715">
    <property type="entry name" value="CarbopepD_reg_2"/>
    <property type="match status" value="1"/>
</dbReference>
<dbReference type="InterPro" id="IPR023996">
    <property type="entry name" value="TonB-dep_OMP_SusC/RagA"/>
</dbReference>
<dbReference type="InterPro" id="IPR037066">
    <property type="entry name" value="Plug_dom_sf"/>
</dbReference>
<dbReference type="NCBIfam" id="TIGR04057">
    <property type="entry name" value="SusC_RagA_signa"/>
    <property type="match status" value="1"/>
</dbReference>
<dbReference type="SUPFAM" id="SSF49464">
    <property type="entry name" value="Carboxypeptidase regulatory domain-like"/>
    <property type="match status" value="1"/>
</dbReference>
<dbReference type="EMBL" id="JAKWBL010000002">
    <property type="protein sequence ID" value="MCH5599011.1"/>
    <property type="molecule type" value="Genomic_DNA"/>
</dbReference>
<gene>
    <name evidence="4" type="ORF">MKP09_14395</name>
</gene>
<dbReference type="Proteomes" id="UP001202248">
    <property type="component" value="Unassembled WGS sequence"/>
</dbReference>
<feature type="signal peptide" evidence="2">
    <location>
        <begin position="1"/>
        <end position="24"/>
    </location>
</feature>
<dbReference type="Gene3D" id="2.170.130.10">
    <property type="entry name" value="TonB-dependent receptor, plug domain"/>
    <property type="match status" value="1"/>
</dbReference>
<protein>
    <submittedName>
        <fullName evidence="4">SusC/RagA family TonB-linked outer membrane protein</fullName>
    </submittedName>
</protein>
<dbReference type="Gene3D" id="2.60.40.1120">
    <property type="entry name" value="Carboxypeptidase-like, regulatory domain"/>
    <property type="match status" value="1"/>
</dbReference>
<keyword evidence="2" id="KW-0732">Signal</keyword>
<feature type="domain" description="TonB-dependent receptor plug" evidence="3">
    <location>
        <begin position="117"/>
        <end position="225"/>
    </location>
</feature>
<evidence type="ECO:0000256" key="2">
    <source>
        <dbReference type="SAM" id="SignalP"/>
    </source>
</evidence>
<keyword evidence="1" id="KW-0998">Cell outer membrane</keyword>
<dbReference type="NCBIfam" id="TIGR04056">
    <property type="entry name" value="OMP_RagA_SusC"/>
    <property type="match status" value="1"/>
</dbReference>